<name>A0A9W9RZJ0_9EURO</name>
<dbReference type="AlphaFoldDB" id="A0A9W9RZJ0"/>
<protein>
    <recommendedName>
        <fullName evidence="3">DUF218 domain-containing protein</fullName>
    </recommendedName>
</protein>
<dbReference type="EMBL" id="JAPZBS010000007">
    <property type="protein sequence ID" value="KAJ5369256.1"/>
    <property type="molecule type" value="Genomic_DNA"/>
</dbReference>
<sequence length="278" mass="31541">MAFENCPITDRLTHLIVVCCHAIYIGGPTHGLEENEWLIEPFQREETPTFINHAKAGLRALANDPHGLLVFSGGPTKRPRTDLSEGQSYLNLVRDNNYFQHEPDLSTIDPSRVVAESHATDSYQNVLFSILRFRFHTGVYPNRVTVVTHEFKRARFVECHFPAMGLLHRFASEEVVHDPRVSVIGIDPPEEVTPIESLIRGESLRGIGLWRRDLYGVGQDLAGKRIIRGWKTEIIHELCLDGMSEPVVEQLVAWDGGGGNEWFPNIERLPWYYGHPPS</sequence>
<dbReference type="RefSeq" id="XP_056553998.1">
    <property type="nucleotide sequence ID" value="XM_056701935.1"/>
</dbReference>
<evidence type="ECO:0008006" key="3">
    <source>
        <dbReference type="Google" id="ProtNLM"/>
    </source>
</evidence>
<proteinExistence type="predicted"/>
<dbReference type="GeneID" id="81441114"/>
<dbReference type="Proteomes" id="UP001147782">
    <property type="component" value="Unassembled WGS sequence"/>
</dbReference>
<reference evidence="1" key="1">
    <citation type="submission" date="2022-11" db="EMBL/GenBank/DDBJ databases">
        <authorList>
            <person name="Petersen C."/>
        </authorList>
    </citation>
    <scope>NUCLEOTIDE SEQUENCE</scope>
    <source>
        <strain evidence="1">IBT 29864</strain>
    </source>
</reference>
<evidence type="ECO:0000313" key="1">
    <source>
        <dbReference type="EMBL" id="KAJ5369256.1"/>
    </source>
</evidence>
<dbReference type="OrthoDB" id="4347at2759"/>
<reference evidence="1" key="2">
    <citation type="journal article" date="2023" name="IMA Fungus">
        <title>Comparative genomic study of the Penicillium genus elucidates a diverse pangenome and 15 lateral gene transfer events.</title>
        <authorList>
            <person name="Petersen C."/>
            <person name="Sorensen T."/>
            <person name="Nielsen M.R."/>
            <person name="Sondergaard T.E."/>
            <person name="Sorensen J.L."/>
            <person name="Fitzpatrick D.A."/>
            <person name="Frisvad J.C."/>
            <person name="Nielsen K.L."/>
        </authorList>
    </citation>
    <scope>NUCLEOTIDE SEQUENCE</scope>
    <source>
        <strain evidence="1">IBT 29864</strain>
    </source>
</reference>
<organism evidence="1 2">
    <name type="scientific">Penicillium cataractarum</name>
    <dbReference type="NCBI Taxonomy" id="2100454"/>
    <lineage>
        <taxon>Eukaryota</taxon>
        <taxon>Fungi</taxon>
        <taxon>Dikarya</taxon>
        <taxon>Ascomycota</taxon>
        <taxon>Pezizomycotina</taxon>
        <taxon>Eurotiomycetes</taxon>
        <taxon>Eurotiomycetidae</taxon>
        <taxon>Eurotiales</taxon>
        <taxon>Aspergillaceae</taxon>
        <taxon>Penicillium</taxon>
    </lineage>
</organism>
<dbReference type="PANTHER" id="PTHR28110:SF1">
    <property type="entry name" value="TRANSMEMBRANE PROTEIN"/>
    <property type="match status" value="1"/>
</dbReference>
<accession>A0A9W9RZJ0</accession>
<dbReference type="InterPro" id="IPR055323">
    <property type="entry name" value="C57A10.07/YOR238W"/>
</dbReference>
<dbReference type="GO" id="GO:0005737">
    <property type="term" value="C:cytoplasm"/>
    <property type="evidence" value="ECO:0007669"/>
    <property type="project" value="TreeGrafter"/>
</dbReference>
<comment type="caution">
    <text evidence="1">The sequence shown here is derived from an EMBL/GenBank/DDBJ whole genome shotgun (WGS) entry which is preliminary data.</text>
</comment>
<dbReference type="PANTHER" id="PTHR28110">
    <property type="entry name" value="TRANSMEMBRANE PROTEIN"/>
    <property type="match status" value="1"/>
</dbReference>
<evidence type="ECO:0000313" key="2">
    <source>
        <dbReference type="Proteomes" id="UP001147782"/>
    </source>
</evidence>
<gene>
    <name evidence="1" type="ORF">N7496_009016</name>
</gene>
<keyword evidence="2" id="KW-1185">Reference proteome</keyword>